<reference evidence="4" key="1">
    <citation type="submission" date="2019-08" db="EMBL/GenBank/DDBJ databases">
        <authorList>
            <person name="Kucharzyk K."/>
            <person name="Murdoch R.W."/>
            <person name="Higgins S."/>
            <person name="Loffler F."/>
        </authorList>
    </citation>
    <scope>NUCLEOTIDE SEQUENCE</scope>
</reference>
<evidence type="ECO:0000313" key="4">
    <source>
        <dbReference type="EMBL" id="MPL59055.1"/>
    </source>
</evidence>
<dbReference type="GO" id="GO:0016787">
    <property type="term" value="F:hydrolase activity"/>
    <property type="evidence" value="ECO:0007669"/>
    <property type="project" value="UniProtKB-KW"/>
</dbReference>
<dbReference type="InterPro" id="IPR003156">
    <property type="entry name" value="DHHA1_dom"/>
</dbReference>
<dbReference type="Pfam" id="PF01368">
    <property type="entry name" value="DHH"/>
    <property type="match status" value="1"/>
</dbReference>
<dbReference type="EC" id="3.1.-.-" evidence="4"/>
<evidence type="ECO:0000256" key="1">
    <source>
        <dbReference type="SAM" id="MobiDB-lite"/>
    </source>
</evidence>
<protein>
    <submittedName>
        <fullName evidence="4">Bifunctional oligoribonuclease and PAP phosphatase NrnA</fullName>
        <ecNumber evidence="4">3.1.-.-</ecNumber>
    </submittedName>
</protein>
<comment type="caution">
    <text evidence="4">The sequence shown here is derived from an EMBL/GenBank/DDBJ whole genome shotgun (WGS) entry which is preliminary data.</text>
</comment>
<feature type="domain" description="DHHA1" evidence="3">
    <location>
        <begin position="248"/>
        <end position="316"/>
    </location>
</feature>
<dbReference type="Gene3D" id="3.90.1640.10">
    <property type="entry name" value="inorganic pyrophosphatase (n-terminal core)"/>
    <property type="match status" value="1"/>
</dbReference>
<keyword evidence="4" id="KW-0378">Hydrolase</keyword>
<dbReference type="InterPro" id="IPR051319">
    <property type="entry name" value="Oligoribo/pAp-PDE_c-di-AMP_PDE"/>
</dbReference>
<dbReference type="PANTHER" id="PTHR47618">
    <property type="entry name" value="BIFUNCTIONAL OLIGORIBONUCLEASE AND PAP PHOSPHATASE NRNA"/>
    <property type="match status" value="1"/>
</dbReference>
<proteinExistence type="predicted"/>
<organism evidence="4">
    <name type="scientific">bioreactor metagenome</name>
    <dbReference type="NCBI Taxonomy" id="1076179"/>
    <lineage>
        <taxon>unclassified sequences</taxon>
        <taxon>metagenomes</taxon>
        <taxon>ecological metagenomes</taxon>
    </lineage>
</organism>
<dbReference type="EMBL" id="VSSQ01000008">
    <property type="protein sequence ID" value="MPL59055.1"/>
    <property type="molecule type" value="Genomic_DNA"/>
</dbReference>
<dbReference type="SUPFAM" id="SSF64182">
    <property type="entry name" value="DHH phosphoesterases"/>
    <property type="match status" value="1"/>
</dbReference>
<accession>A0A644SWR9</accession>
<evidence type="ECO:0000259" key="2">
    <source>
        <dbReference type="Pfam" id="PF01368"/>
    </source>
</evidence>
<gene>
    <name evidence="4" type="primary">nrnA_2</name>
    <name evidence="4" type="ORF">SDC9_04603</name>
</gene>
<dbReference type="Pfam" id="PF02272">
    <property type="entry name" value="DHHA1"/>
    <property type="match status" value="1"/>
</dbReference>
<feature type="domain" description="DDH" evidence="2">
    <location>
        <begin position="19"/>
        <end position="157"/>
    </location>
</feature>
<dbReference type="InterPro" id="IPR001667">
    <property type="entry name" value="DDH_dom"/>
</dbReference>
<evidence type="ECO:0000259" key="3">
    <source>
        <dbReference type="Pfam" id="PF02272"/>
    </source>
</evidence>
<sequence length="347" mass="38415">MRKVPRGIIWFIENHDCFYVLGHREPDGDCIGSQLALASFLKSLGKRVHLLSSGPFTRSEILQYEYKFRDEAPPERDFERAAALVLDCSSMARIGSVGETMPKVPVAFIDHHASGETPGESDYLDPSASAVTAMVFLLMEAMGHKPSREEAELLFFGLCTDTGFFRHLDEKGDSTFEIAARMVKAGASPKKIYNAINGGKTLFSRKLLGEILLRIEPHFDGRLLISFLSLEDQQRYGMASRDSDLLYQLMMSVAGCEACFVIKQEAEDQCTVGFRSKERIDVSAIAARFGGGGHRLASGLSIQGNIESVKALLLDSFAELFTEDEFPEEPSWDNAYPSSEKAVSNKD</sequence>
<dbReference type="GO" id="GO:0003676">
    <property type="term" value="F:nucleic acid binding"/>
    <property type="evidence" value="ECO:0007669"/>
    <property type="project" value="InterPro"/>
</dbReference>
<dbReference type="AlphaFoldDB" id="A0A644SWR9"/>
<dbReference type="Gene3D" id="3.10.310.30">
    <property type="match status" value="1"/>
</dbReference>
<feature type="region of interest" description="Disordered" evidence="1">
    <location>
        <begin position="327"/>
        <end position="347"/>
    </location>
</feature>
<name>A0A644SWR9_9ZZZZ</name>
<dbReference type="PANTHER" id="PTHR47618:SF1">
    <property type="entry name" value="BIFUNCTIONAL OLIGORIBONUCLEASE AND PAP PHOSPHATASE NRNA"/>
    <property type="match status" value="1"/>
</dbReference>
<dbReference type="InterPro" id="IPR038763">
    <property type="entry name" value="DHH_sf"/>
</dbReference>